<dbReference type="Proteomes" id="UP000798662">
    <property type="component" value="Chromosome 3"/>
</dbReference>
<dbReference type="EMBL" id="CM020620">
    <property type="protein sequence ID" value="KAK1869500.1"/>
    <property type="molecule type" value="Genomic_DNA"/>
</dbReference>
<protein>
    <submittedName>
        <fullName evidence="1">Uncharacterized protein</fullName>
    </submittedName>
</protein>
<accession>A0ACC3CHC7</accession>
<name>A0ACC3CHC7_PYRYE</name>
<comment type="caution">
    <text evidence="1">The sequence shown here is derived from an EMBL/GenBank/DDBJ whole genome shotgun (WGS) entry which is preliminary data.</text>
</comment>
<evidence type="ECO:0000313" key="2">
    <source>
        <dbReference type="Proteomes" id="UP000798662"/>
    </source>
</evidence>
<gene>
    <name evidence="1" type="ORF">I4F81_011976</name>
</gene>
<proteinExistence type="predicted"/>
<reference evidence="1" key="1">
    <citation type="submission" date="2019-11" db="EMBL/GenBank/DDBJ databases">
        <title>Nori genome reveals adaptations in red seaweeds to the harsh intertidal environment.</title>
        <authorList>
            <person name="Wang D."/>
            <person name="Mao Y."/>
        </authorList>
    </citation>
    <scope>NUCLEOTIDE SEQUENCE</scope>
    <source>
        <tissue evidence="1">Gametophyte</tissue>
    </source>
</reference>
<keyword evidence="2" id="KW-1185">Reference proteome</keyword>
<sequence length="1073" mass="110919">MSEKRSYSTLLVQEDVGEDVHNAAPVYSFNGDGGLDPASIAAVDAPVGDVHVPRMERRRLESGVSESVWLVSGAAADSVIPGVDASTSSVAHGTDSAMDEGGAMDDDSGAALPDLSQRRPGTRHAGGGRTIGTGRRTRTTLSVGYACALALFITCFGLDEWMSAVGVEGAADGSLSSLTAFVEENANVDYSGQVWPLESVVGAVARFSDDEQHAHGDREVIVTWVALRGNVACTCVQSTSYEASLDPEAEFEIDTACDHAAEFSSALARLGRAARVPEPELRRRLAIMTDHHDGKRTGSTVSARSASSAARRGANIIADDVEVFDTGGLPVAVVVSGSGCSRVPAPVKCSRKGTSCCYCDSARASSCTHIQQTRHLRQSNAARARRLRAQPNDQQKQAVDSISQLPISAFDCNRSVQVDMDILDHARSGRPYVIDCPAVCRQCLTPRGDAEDESQEGTILCHNGFCRMLLMAYTCSNKDCNAWVTAEGREEGVVINSPATAASASVVRHFCHEVSVEGDTFSKVFRTWWKLACGRSRAGIVTPSLAMRGQRTVARLMSTGMRLTADDPPHWPFDCSACSEDGRIRVVSADGIWLGHLQRRAAAAFEDYSEACLPDAGLLDKASLIPSEWVRRFVRLCLQHPEKAIAVTADQRRSAFLTLGLLVPAAVPPELLAQPASPVAQRMRNLLGILYDLNASVVNLVKGLITAQNKIIAARTAANQPPSASATERAHVTHLRAWLASPLPAAGGQGAAAAAAVGADLPPGGGGVANAPVAAGGAGLPAGGGGVGNAAVAAGGAGVPAGGGAVDDAAVPAGGADVPAGDEGVGDAAVPAGGAGVPAGYQGVGDAAMAAGGAGLPAGLPAGGGGVGHAAVAAGAEIAGGVPTAPTSPLGGLQACAQRLSANNRKGLLFFVAGIFVDPAVTAFKPRHVPALRKLFAFMANVTAVSDIRLLLRAATKPPGEPINLPEGVDATVVDLLRDICMLQPFLTGVSMLGDDAIPVCCAAAACVEDVTNCVEAYFATRHNGPAAEGSAAAFDRRWAGEGKTEEEMYEFFMSQFPHATDDGSRVWVKGEA</sequence>
<organism evidence="1 2">
    <name type="scientific">Pyropia yezoensis</name>
    <name type="common">Susabi-nori</name>
    <name type="synonym">Porphyra yezoensis</name>
    <dbReference type="NCBI Taxonomy" id="2788"/>
    <lineage>
        <taxon>Eukaryota</taxon>
        <taxon>Rhodophyta</taxon>
        <taxon>Bangiophyceae</taxon>
        <taxon>Bangiales</taxon>
        <taxon>Bangiaceae</taxon>
        <taxon>Pyropia</taxon>
    </lineage>
</organism>
<evidence type="ECO:0000313" key="1">
    <source>
        <dbReference type="EMBL" id="KAK1869500.1"/>
    </source>
</evidence>